<evidence type="ECO:0000256" key="3">
    <source>
        <dbReference type="PROSITE-ProRule" id="PRU00182"/>
    </source>
</evidence>
<feature type="region of interest" description="Disordered" evidence="4">
    <location>
        <begin position="307"/>
        <end position="353"/>
    </location>
</feature>
<evidence type="ECO:0000313" key="6">
    <source>
        <dbReference type="EMBL" id="VFJ87380.1"/>
    </source>
</evidence>
<dbReference type="Gene3D" id="3.30.2350.10">
    <property type="entry name" value="Pseudouridine synthase"/>
    <property type="match status" value="1"/>
</dbReference>
<dbReference type="PANTHER" id="PTHR47683:SF3">
    <property type="entry name" value="RIBOSOMAL LARGE SUBUNIT PSEUDOURIDINE SYNTHASE B"/>
    <property type="match status" value="1"/>
</dbReference>
<feature type="region of interest" description="Disordered" evidence="4">
    <location>
        <begin position="1"/>
        <end position="31"/>
    </location>
</feature>
<dbReference type="InterPro" id="IPR020103">
    <property type="entry name" value="PsdUridine_synth_cat_dom_sf"/>
</dbReference>
<dbReference type="PANTHER" id="PTHR47683">
    <property type="entry name" value="PSEUDOURIDINE SYNTHASE FAMILY PROTEIN-RELATED"/>
    <property type="match status" value="1"/>
</dbReference>
<dbReference type="CDD" id="cd00165">
    <property type="entry name" value="S4"/>
    <property type="match status" value="1"/>
</dbReference>
<dbReference type="FunFam" id="3.10.290.10:FF:000003">
    <property type="entry name" value="Pseudouridine synthase"/>
    <property type="match status" value="1"/>
</dbReference>
<feature type="domain" description="RNA-binding S4" evidence="5">
    <location>
        <begin position="35"/>
        <end position="95"/>
    </location>
</feature>
<reference evidence="6" key="1">
    <citation type="submission" date="2019-02" db="EMBL/GenBank/DDBJ databases">
        <authorList>
            <person name="Gruber-Vodicka R. H."/>
            <person name="Seah K. B. B."/>
        </authorList>
    </citation>
    <scope>NUCLEOTIDE SEQUENCE</scope>
    <source>
        <strain evidence="6">BECK_M6</strain>
    </source>
</reference>
<dbReference type="PROSITE" id="PS50889">
    <property type="entry name" value="S4"/>
    <property type="match status" value="1"/>
</dbReference>
<dbReference type="AlphaFoldDB" id="A0A450U6Q7"/>
<dbReference type="InterPro" id="IPR018496">
    <property type="entry name" value="PsdUridine_synth_RsuA/RluB_CS"/>
</dbReference>
<organism evidence="6">
    <name type="scientific">Candidatus Kentrum sp. LFY</name>
    <dbReference type="NCBI Taxonomy" id="2126342"/>
    <lineage>
        <taxon>Bacteria</taxon>
        <taxon>Pseudomonadati</taxon>
        <taxon>Pseudomonadota</taxon>
        <taxon>Gammaproteobacteria</taxon>
        <taxon>Candidatus Kentrum</taxon>
    </lineage>
</organism>
<protein>
    <submittedName>
        <fullName evidence="6">Ribosomal large subunit pseudouridine synthase B</fullName>
    </submittedName>
</protein>
<dbReference type="SUPFAM" id="SSF55174">
    <property type="entry name" value="Alpha-L RNA-binding motif"/>
    <property type="match status" value="1"/>
</dbReference>
<dbReference type="InterPro" id="IPR002942">
    <property type="entry name" value="S4_RNA-bd"/>
</dbReference>
<dbReference type="GO" id="GO:0000455">
    <property type="term" value="P:enzyme-directed rRNA pseudouridine synthesis"/>
    <property type="evidence" value="ECO:0007669"/>
    <property type="project" value="UniProtKB-ARBA"/>
</dbReference>
<evidence type="ECO:0000256" key="1">
    <source>
        <dbReference type="ARBA" id="ARBA00008348"/>
    </source>
</evidence>
<sequence length="353" mass="39615">MDKTPKRPFPKPNPARRKNNRTKKITSTISQHQSEKLQKVLAEAGLGSRRSLEHWIASGRVDVNGVPATLGARVQGSDTIRVDGRKLFRPPPGTARLRVLRYHKPVGEICSRADPEDRPSVFQRLPGISRGRWIAVGRLDINTCGLLLFTNAGELANRLMHPSSGTEREYAVRVLPWSPEKDSAQFSSDESSAGIKYDPNGKKNGIAPDVIERLRKGVRLEDGVARFEDITDAGGQGQNHWYHVTIREGKTHEVRRLWEAVGLRVSRLIRIRYGPIRLERNLRPGRWEELSAWETAQLARSVGLGRLIGTPKLPPRKPRYGESGKPRKAFRKPPEDRSGSRLSPRGSNPTTRS</sequence>
<gene>
    <name evidence="6" type="ORF">BECKLFY1418A_GA0070994_100187</name>
</gene>
<dbReference type="GO" id="GO:0120159">
    <property type="term" value="F:rRNA pseudouridine synthase activity"/>
    <property type="evidence" value="ECO:0007669"/>
    <property type="project" value="UniProtKB-ARBA"/>
</dbReference>
<comment type="similarity">
    <text evidence="1">Belongs to the pseudouridine synthase RsuA family.</text>
</comment>
<keyword evidence="3" id="KW-0694">RNA-binding</keyword>
<dbReference type="SUPFAM" id="SSF55120">
    <property type="entry name" value="Pseudouridine synthase"/>
    <property type="match status" value="1"/>
</dbReference>
<dbReference type="PROSITE" id="PS01149">
    <property type="entry name" value="PSI_RSU"/>
    <property type="match status" value="1"/>
</dbReference>
<dbReference type="InterPro" id="IPR006145">
    <property type="entry name" value="PsdUridine_synth_RsuA/RluA"/>
</dbReference>
<evidence type="ECO:0000256" key="4">
    <source>
        <dbReference type="SAM" id="MobiDB-lite"/>
    </source>
</evidence>
<feature type="compositionally biased region" description="Basic residues" evidence="4">
    <location>
        <begin position="1"/>
        <end position="24"/>
    </location>
</feature>
<dbReference type="Pfam" id="PF00849">
    <property type="entry name" value="PseudoU_synth_2"/>
    <property type="match status" value="1"/>
</dbReference>
<dbReference type="SMART" id="SM00363">
    <property type="entry name" value="S4"/>
    <property type="match status" value="1"/>
</dbReference>
<evidence type="ECO:0000256" key="2">
    <source>
        <dbReference type="ARBA" id="ARBA00023235"/>
    </source>
</evidence>
<dbReference type="Pfam" id="PF01479">
    <property type="entry name" value="S4"/>
    <property type="match status" value="1"/>
</dbReference>
<dbReference type="GO" id="GO:0003723">
    <property type="term" value="F:RNA binding"/>
    <property type="evidence" value="ECO:0007669"/>
    <property type="project" value="UniProtKB-KW"/>
</dbReference>
<proteinExistence type="inferred from homology"/>
<dbReference type="EMBL" id="CAADFH010000001">
    <property type="protein sequence ID" value="VFJ87380.1"/>
    <property type="molecule type" value="Genomic_DNA"/>
</dbReference>
<dbReference type="InterPro" id="IPR050343">
    <property type="entry name" value="RsuA_PseudoU_synthase"/>
</dbReference>
<name>A0A450U6Q7_9GAMM</name>
<keyword evidence="2" id="KW-0413">Isomerase</keyword>
<dbReference type="Gene3D" id="3.10.290.10">
    <property type="entry name" value="RNA-binding S4 domain"/>
    <property type="match status" value="1"/>
</dbReference>
<dbReference type="InterPro" id="IPR036986">
    <property type="entry name" value="S4_RNA-bd_sf"/>
</dbReference>
<evidence type="ECO:0000259" key="5">
    <source>
        <dbReference type="SMART" id="SM00363"/>
    </source>
</evidence>
<accession>A0A450U6Q7</accession>